<evidence type="ECO:0000313" key="3">
    <source>
        <dbReference type="EMBL" id="MFD0737684.1"/>
    </source>
</evidence>
<dbReference type="Pfam" id="PF07885">
    <property type="entry name" value="Ion_trans_2"/>
    <property type="match status" value="1"/>
</dbReference>
<dbReference type="EMBL" id="JBHTIH010000001">
    <property type="protein sequence ID" value="MFD0737684.1"/>
    <property type="molecule type" value="Genomic_DNA"/>
</dbReference>
<feature type="transmembrane region" description="Helical" evidence="1">
    <location>
        <begin position="49"/>
        <end position="75"/>
    </location>
</feature>
<feature type="transmembrane region" description="Helical" evidence="1">
    <location>
        <begin position="118"/>
        <end position="140"/>
    </location>
</feature>
<dbReference type="Proteomes" id="UP001597090">
    <property type="component" value="Unassembled WGS sequence"/>
</dbReference>
<keyword evidence="1" id="KW-0812">Transmembrane</keyword>
<evidence type="ECO:0000313" key="4">
    <source>
        <dbReference type="Proteomes" id="UP001597090"/>
    </source>
</evidence>
<keyword evidence="4" id="KW-1185">Reference proteome</keyword>
<feature type="transmembrane region" description="Helical" evidence="1">
    <location>
        <begin position="12"/>
        <end position="37"/>
    </location>
</feature>
<dbReference type="InterPro" id="IPR013099">
    <property type="entry name" value="K_chnl_dom"/>
</dbReference>
<gene>
    <name evidence="3" type="ORF">ACFQZQ_00055</name>
</gene>
<feature type="domain" description="Potassium channel" evidence="2">
    <location>
        <begin position="75"/>
        <end position="136"/>
    </location>
</feature>
<dbReference type="Gene3D" id="1.10.287.70">
    <property type="match status" value="1"/>
</dbReference>
<accession>A0ABW2YI74</accession>
<organism evidence="3 4">
    <name type="scientific">Lysobacter koreensis</name>
    <dbReference type="NCBI Taxonomy" id="266122"/>
    <lineage>
        <taxon>Bacteria</taxon>
        <taxon>Pseudomonadati</taxon>
        <taxon>Pseudomonadota</taxon>
        <taxon>Gammaproteobacteria</taxon>
        <taxon>Lysobacterales</taxon>
        <taxon>Lysobacteraceae</taxon>
        <taxon>Lysobacter</taxon>
    </lineage>
</organism>
<evidence type="ECO:0000256" key="1">
    <source>
        <dbReference type="SAM" id="Phobius"/>
    </source>
</evidence>
<reference evidence="4" key="1">
    <citation type="journal article" date="2019" name="Int. J. Syst. Evol. Microbiol.">
        <title>The Global Catalogue of Microorganisms (GCM) 10K type strain sequencing project: providing services to taxonomists for standard genome sequencing and annotation.</title>
        <authorList>
            <consortium name="The Broad Institute Genomics Platform"/>
            <consortium name="The Broad Institute Genome Sequencing Center for Infectious Disease"/>
            <person name="Wu L."/>
            <person name="Ma J."/>
        </authorList>
    </citation>
    <scope>NUCLEOTIDE SEQUENCE [LARGE SCALE GENOMIC DNA]</scope>
    <source>
        <strain evidence="4">CCUG 55491</strain>
    </source>
</reference>
<name>A0ABW2YI74_9GAMM</name>
<proteinExistence type="predicted"/>
<keyword evidence="1" id="KW-1133">Transmembrane helix</keyword>
<keyword evidence="1" id="KW-0472">Membrane</keyword>
<sequence length="151" mass="16820">MYQHWDANAIVVLATVLAVCAVVLVHYEGLYLLLRWLTRLHPSQRRRKVLYGIFGVLMLHVAEIWIFGVTVWGVLQFGATGSVAGVPVLGLLDAVYLSATTYTTLGFGDLAPVGPIRFMAGTMALTGFVLITWSASFTYLEMSRDWRERQP</sequence>
<protein>
    <submittedName>
        <fullName evidence="3">Ion channel</fullName>
    </submittedName>
</protein>
<evidence type="ECO:0000259" key="2">
    <source>
        <dbReference type="Pfam" id="PF07885"/>
    </source>
</evidence>
<comment type="caution">
    <text evidence="3">The sequence shown here is derived from an EMBL/GenBank/DDBJ whole genome shotgun (WGS) entry which is preliminary data.</text>
</comment>
<dbReference type="SUPFAM" id="SSF81324">
    <property type="entry name" value="Voltage-gated potassium channels"/>
    <property type="match status" value="1"/>
</dbReference>
<dbReference type="RefSeq" id="WP_386810650.1">
    <property type="nucleotide sequence ID" value="NZ_JBHTIH010000001.1"/>
</dbReference>